<feature type="compositionally biased region" description="Basic residues" evidence="14">
    <location>
        <begin position="187"/>
        <end position="204"/>
    </location>
</feature>
<evidence type="ECO:0000313" key="16">
    <source>
        <dbReference type="EMBL" id="LAC26941.1"/>
    </source>
</evidence>
<keyword evidence="12 13" id="KW-0539">Nucleus</keyword>
<dbReference type="GO" id="GO:0008821">
    <property type="term" value="F:crossover junction DNA endonuclease activity"/>
    <property type="evidence" value="ECO:0007669"/>
    <property type="project" value="UniProtKB-UniRule"/>
</dbReference>
<dbReference type="CDD" id="cd20074">
    <property type="entry name" value="XPF_nuclease_Mus81"/>
    <property type="match status" value="1"/>
</dbReference>
<accession>A0A6A7G8E3</accession>
<dbReference type="GO" id="GO:0003677">
    <property type="term" value="F:DNA binding"/>
    <property type="evidence" value="ECO:0007669"/>
    <property type="project" value="UniProtKB-UniRule"/>
</dbReference>
<sequence>MNEETGRVRKKARRQTVKYRHANPLFDQWIQDWEEQAKKADSNMRFNFARARKALRLFPLPVYCGTDCKVLQYFGDKLCSMIDKKIAKYEEEHGPIDWNHHIKADRSKVKRKKRSRKSAEHAGNRRALNTGNANNNPGDVYAGNDSNYNAIATNSDGLHPLSNDDCRSIPAESLSSVSAAVANSRPAAKRKQPMAKPRPAKVARKGSAGVSTKAASAVNLPTVGGRSAANCESEGPDAGGVLFTLPADSYDVMLCVDLAETTSKSSKQGIVKELKQNGVLHDVRKLHVGDFTWVAREKEITTGKSRREIILPCIVERKRMDDLASSIKDGRCREQKHRLLQCGIDTTVYLVETAGQHHAGLPLSTCNQAIANTSVVDGLLVRRTADYRESAAYLTLTTRVIQNMYQGRSIDALRCSKLPSPCPLGSTRLLEFNTFNNSAMKNKQLTAQQMLAKHLLQLAGLSVQKVAAIVKEVLTSSGLVTLVSSSGGTAKLAELKAARSGRSVGVQAAAAITALYTQQQLY</sequence>
<dbReference type="EC" id="3.1.22.-" evidence="13"/>
<dbReference type="InterPro" id="IPR010996">
    <property type="entry name" value="HHH_MUS81"/>
</dbReference>
<reference evidence="16" key="1">
    <citation type="submission" date="2017-11" db="EMBL/GenBank/DDBJ databases">
        <title>The sensing device of the deep-sea amphipod.</title>
        <authorList>
            <person name="Kobayashi H."/>
            <person name="Nagahama T."/>
            <person name="Arai W."/>
            <person name="Sasagawa Y."/>
            <person name="Umeda M."/>
            <person name="Hayashi T."/>
            <person name="Nikaido I."/>
            <person name="Watanabe H."/>
            <person name="Oguri K."/>
            <person name="Kitazato H."/>
            <person name="Fujioka K."/>
            <person name="Kido Y."/>
            <person name="Takami H."/>
        </authorList>
    </citation>
    <scope>NUCLEOTIDE SEQUENCE</scope>
    <source>
        <tissue evidence="16">Whole body</tissue>
    </source>
</reference>
<dbReference type="InterPro" id="IPR047416">
    <property type="entry name" value="XPF_nuclease_Mus81"/>
</dbReference>
<dbReference type="InterPro" id="IPR027421">
    <property type="entry name" value="DNA_pol_lamdba_lyase_dom_sf"/>
</dbReference>
<feature type="region of interest" description="Disordered" evidence="14">
    <location>
        <begin position="100"/>
        <end position="142"/>
    </location>
</feature>
<dbReference type="AlphaFoldDB" id="A0A6A7G8E3"/>
<keyword evidence="8 13" id="KW-0378">Hydrolase</keyword>
<feature type="compositionally biased region" description="Polar residues" evidence="14">
    <location>
        <begin position="127"/>
        <end position="137"/>
    </location>
</feature>
<evidence type="ECO:0000256" key="11">
    <source>
        <dbReference type="ARBA" id="ARBA00023204"/>
    </source>
</evidence>
<evidence type="ECO:0000256" key="12">
    <source>
        <dbReference type="ARBA" id="ARBA00023242"/>
    </source>
</evidence>
<evidence type="ECO:0000256" key="10">
    <source>
        <dbReference type="ARBA" id="ARBA00023172"/>
    </source>
</evidence>
<dbReference type="Gene3D" id="3.40.50.10130">
    <property type="match status" value="1"/>
</dbReference>
<evidence type="ECO:0000256" key="13">
    <source>
        <dbReference type="RuleBase" id="RU369042"/>
    </source>
</evidence>
<dbReference type="GO" id="GO:0000727">
    <property type="term" value="P:double-strand break repair via break-induced replication"/>
    <property type="evidence" value="ECO:0007669"/>
    <property type="project" value="UniProtKB-UniRule"/>
</dbReference>
<evidence type="ECO:0000259" key="15">
    <source>
        <dbReference type="SMART" id="SM00891"/>
    </source>
</evidence>
<evidence type="ECO:0000256" key="5">
    <source>
        <dbReference type="ARBA" id="ARBA00022723"/>
    </source>
</evidence>
<keyword evidence="5 13" id="KW-0479">Metal-binding</keyword>
<evidence type="ECO:0000256" key="4">
    <source>
        <dbReference type="ARBA" id="ARBA00022722"/>
    </source>
</evidence>
<organism evidence="16">
    <name type="scientific">Hirondellea gigas</name>
    <dbReference type="NCBI Taxonomy" id="1518452"/>
    <lineage>
        <taxon>Eukaryota</taxon>
        <taxon>Metazoa</taxon>
        <taxon>Ecdysozoa</taxon>
        <taxon>Arthropoda</taxon>
        <taxon>Crustacea</taxon>
        <taxon>Multicrustacea</taxon>
        <taxon>Malacostraca</taxon>
        <taxon>Eumalacostraca</taxon>
        <taxon>Peracarida</taxon>
        <taxon>Amphipoda</taxon>
        <taxon>Amphilochidea</taxon>
        <taxon>Lysianassida</taxon>
        <taxon>Lysianassidira</taxon>
        <taxon>Lysianassoidea</taxon>
        <taxon>Lysianassidae</taxon>
        <taxon>Hirondellea</taxon>
    </lineage>
</organism>
<keyword evidence="7 13" id="KW-0227">DNA damage</keyword>
<dbReference type="GO" id="GO:0046872">
    <property type="term" value="F:metal ion binding"/>
    <property type="evidence" value="ECO:0007669"/>
    <property type="project" value="UniProtKB-UniRule"/>
</dbReference>
<dbReference type="InterPro" id="IPR011335">
    <property type="entry name" value="Restrct_endonuc-II-like"/>
</dbReference>
<dbReference type="GO" id="GO:0048476">
    <property type="term" value="C:Holliday junction resolvase complex"/>
    <property type="evidence" value="ECO:0007669"/>
    <property type="project" value="UniProtKB-UniRule"/>
</dbReference>
<keyword evidence="4 13" id="KW-0540">Nuclease</keyword>
<evidence type="ECO:0000256" key="8">
    <source>
        <dbReference type="ARBA" id="ARBA00022801"/>
    </source>
</evidence>
<dbReference type="InterPro" id="IPR006166">
    <property type="entry name" value="ERCC4_domain"/>
</dbReference>
<dbReference type="InterPro" id="IPR033309">
    <property type="entry name" value="Mus81"/>
</dbReference>
<name>A0A6A7G8E3_9CRUS</name>
<dbReference type="GO" id="GO:0005634">
    <property type="term" value="C:nucleus"/>
    <property type="evidence" value="ECO:0007669"/>
    <property type="project" value="UniProtKB-SubCell"/>
</dbReference>
<dbReference type="Pfam" id="PF02732">
    <property type="entry name" value="ERCC4"/>
    <property type="match status" value="1"/>
</dbReference>
<dbReference type="Gene3D" id="1.10.150.110">
    <property type="entry name" value="DNA polymerase beta, N-terminal domain-like"/>
    <property type="match status" value="1"/>
</dbReference>
<comment type="function">
    <text evidence="13">Interacts with EME1 to form a DNA structure-specific endonuclease with substrate preference for branched DNA structures with a 5'-end at the branch nick. Typical substrates include 3'-flap structures, D-loops, replication forks and nicked Holliday junctions. May be required in mitosis for the processing of stalled or collapsed replication fork intermediates. May be required in meiosis for the repair of meiosis-specific double strand breaks subsequent to single-end invasion (SEI).</text>
</comment>
<dbReference type="EMBL" id="IACT01007829">
    <property type="protein sequence ID" value="LAC26941.1"/>
    <property type="molecule type" value="mRNA"/>
</dbReference>
<dbReference type="FunFam" id="3.40.50.10130:FF:000003">
    <property type="entry name" value="Crossover junction endonuclease MUS81"/>
    <property type="match status" value="1"/>
</dbReference>
<protein>
    <recommendedName>
        <fullName evidence="13">Crossover junction endonuclease MUS81</fullName>
        <ecNumber evidence="13">3.1.22.-</ecNumber>
    </recommendedName>
</protein>
<keyword evidence="11 13" id="KW-0234">DNA repair</keyword>
<dbReference type="PANTHER" id="PTHR13451">
    <property type="entry name" value="CLASS II CROSSOVER JUNCTION ENDONUCLEASE MUS81"/>
    <property type="match status" value="1"/>
</dbReference>
<dbReference type="GO" id="GO:0000712">
    <property type="term" value="P:resolution of meiotic recombination intermediates"/>
    <property type="evidence" value="ECO:0007669"/>
    <property type="project" value="TreeGrafter"/>
</dbReference>
<dbReference type="GO" id="GO:0006308">
    <property type="term" value="P:DNA catabolic process"/>
    <property type="evidence" value="ECO:0007669"/>
    <property type="project" value="UniProtKB-UniRule"/>
</dbReference>
<comment type="subunit">
    <text evidence="13">Interacts with EME1.</text>
</comment>
<feature type="region of interest" description="Disordered" evidence="14">
    <location>
        <begin position="180"/>
        <end position="208"/>
    </location>
</feature>
<proteinExistence type="evidence at transcript level"/>
<comment type="subcellular location">
    <subcellularLocation>
        <location evidence="2 13">Nucleus</location>
    </subcellularLocation>
</comment>
<keyword evidence="9 13" id="KW-0460">Magnesium</keyword>
<keyword evidence="10 13" id="KW-0233">DNA recombination</keyword>
<dbReference type="Pfam" id="PF14716">
    <property type="entry name" value="HHH_8"/>
    <property type="match status" value="1"/>
</dbReference>
<dbReference type="SUPFAM" id="SSF47802">
    <property type="entry name" value="DNA polymerase beta, N-terminal domain-like"/>
    <property type="match status" value="1"/>
</dbReference>
<feature type="domain" description="ERCC4" evidence="15">
    <location>
        <begin position="253"/>
        <end position="355"/>
    </location>
</feature>
<evidence type="ECO:0000256" key="9">
    <source>
        <dbReference type="ARBA" id="ARBA00022842"/>
    </source>
</evidence>
<evidence type="ECO:0000256" key="1">
    <source>
        <dbReference type="ARBA" id="ARBA00001946"/>
    </source>
</evidence>
<comment type="cofactor">
    <cofactor evidence="1 13">
        <name>Mg(2+)</name>
        <dbReference type="ChEBI" id="CHEBI:18420"/>
    </cofactor>
</comment>
<comment type="similarity">
    <text evidence="3 13">Belongs to the XPF family.</text>
</comment>
<dbReference type="GO" id="GO:0031573">
    <property type="term" value="P:mitotic intra-S DNA damage checkpoint signaling"/>
    <property type="evidence" value="ECO:0007669"/>
    <property type="project" value="TreeGrafter"/>
</dbReference>
<evidence type="ECO:0000256" key="3">
    <source>
        <dbReference type="ARBA" id="ARBA00010015"/>
    </source>
</evidence>
<dbReference type="PANTHER" id="PTHR13451:SF0">
    <property type="entry name" value="CROSSOVER JUNCTION ENDONUCLEASE MUS81"/>
    <property type="match status" value="1"/>
</dbReference>
<evidence type="ECO:0000256" key="7">
    <source>
        <dbReference type="ARBA" id="ARBA00022763"/>
    </source>
</evidence>
<dbReference type="SUPFAM" id="SSF52980">
    <property type="entry name" value="Restriction endonuclease-like"/>
    <property type="match status" value="1"/>
</dbReference>
<keyword evidence="6 13" id="KW-0255">Endonuclease</keyword>
<evidence type="ECO:0000256" key="2">
    <source>
        <dbReference type="ARBA" id="ARBA00004123"/>
    </source>
</evidence>
<dbReference type="GO" id="GO:0048257">
    <property type="term" value="F:3'-flap endonuclease activity"/>
    <property type="evidence" value="ECO:0007669"/>
    <property type="project" value="TreeGrafter"/>
</dbReference>
<dbReference type="SMART" id="SM00891">
    <property type="entry name" value="ERCC4"/>
    <property type="match status" value="1"/>
</dbReference>
<evidence type="ECO:0000256" key="6">
    <source>
        <dbReference type="ARBA" id="ARBA00022759"/>
    </source>
</evidence>
<evidence type="ECO:0000256" key="14">
    <source>
        <dbReference type="SAM" id="MobiDB-lite"/>
    </source>
</evidence>